<keyword evidence="3" id="KW-0966">Cell projection</keyword>
<keyword evidence="3" id="KW-0969">Cilium</keyword>
<dbReference type="CDD" id="cd11614">
    <property type="entry name" value="SAF_CpaB_FlgA_like"/>
    <property type="match status" value="1"/>
</dbReference>
<comment type="caution">
    <text evidence="3">The sequence shown here is derived from an EMBL/GenBank/DDBJ whole genome shotgun (WGS) entry which is preliminary data.</text>
</comment>
<gene>
    <name evidence="3" type="ORF">DWB68_06315</name>
</gene>
<protein>
    <submittedName>
        <fullName evidence="3">Flagellar biosynthesis protein FlgA</fullName>
    </submittedName>
</protein>
<reference evidence="3 4" key="1">
    <citation type="submission" date="2018-07" db="EMBL/GenBank/DDBJ databases">
        <title>Arthrobacter sp. nov., isolated from raw cow's milk with high bacterial count.</title>
        <authorList>
            <person name="Hahne J."/>
            <person name="Isele D."/>
            <person name="Lipski A."/>
        </authorList>
    </citation>
    <scope>NUCLEOTIDE SEQUENCE [LARGE SCALE GENOMIC DNA]</scope>
    <source>
        <strain evidence="3 4">JZ R-35</strain>
    </source>
</reference>
<dbReference type="RefSeq" id="WP_119424304.1">
    <property type="nucleotide sequence ID" value="NZ_QQXK01000010.1"/>
</dbReference>
<feature type="domain" description="SAF" evidence="2">
    <location>
        <begin position="47"/>
        <end position="110"/>
    </location>
</feature>
<sequence length="218" mass="22316">MEAGQQPTRRRFSRAGVKDPRFVIGVVLVLASVLGVVALVQSFDKTQAVYAAARDLGAGSELTREDLVVLNVRLGDSAGAYLSAASEPPAGTRVLAAVRQGELLPLRALGPAGDERRPMRLDLDGGAPAGVWVGSHVDVFVTEVKDGATAAPRVALRSLEVTAISTSEAGLAGNSRTVLEVLVPPAEVATLVAARGAERVDVVAGSPPQLGQASGVAP</sequence>
<keyword evidence="1" id="KW-0812">Transmembrane</keyword>
<keyword evidence="1" id="KW-1133">Transmembrane helix</keyword>
<dbReference type="SMART" id="SM00858">
    <property type="entry name" value="SAF"/>
    <property type="match status" value="1"/>
</dbReference>
<dbReference type="Proteomes" id="UP000265419">
    <property type="component" value="Unassembled WGS sequence"/>
</dbReference>
<evidence type="ECO:0000256" key="1">
    <source>
        <dbReference type="SAM" id="Phobius"/>
    </source>
</evidence>
<name>A0A399JAF5_9MICC</name>
<keyword evidence="4" id="KW-1185">Reference proteome</keyword>
<dbReference type="InterPro" id="IPR013974">
    <property type="entry name" value="SAF"/>
</dbReference>
<evidence type="ECO:0000313" key="4">
    <source>
        <dbReference type="Proteomes" id="UP000265419"/>
    </source>
</evidence>
<evidence type="ECO:0000313" key="3">
    <source>
        <dbReference type="EMBL" id="RII42561.1"/>
    </source>
</evidence>
<feature type="transmembrane region" description="Helical" evidence="1">
    <location>
        <begin position="21"/>
        <end position="40"/>
    </location>
</feature>
<dbReference type="EMBL" id="QQXK01000010">
    <property type="protein sequence ID" value="RII42561.1"/>
    <property type="molecule type" value="Genomic_DNA"/>
</dbReference>
<accession>A0A399JAF5</accession>
<organism evidence="3 4">
    <name type="scientific">Galactobacter valiniphilus</name>
    <dbReference type="NCBI Taxonomy" id="2676122"/>
    <lineage>
        <taxon>Bacteria</taxon>
        <taxon>Bacillati</taxon>
        <taxon>Actinomycetota</taxon>
        <taxon>Actinomycetes</taxon>
        <taxon>Micrococcales</taxon>
        <taxon>Micrococcaceae</taxon>
        <taxon>Galactobacter</taxon>
    </lineage>
</organism>
<keyword evidence="1" id="KW-0472">Membrane</keyword>
<proteinExistence type="predicted"/>
<dbReference type="AlphaFoldDB" id="A0A399JAF5"/>
<evidence type="ECO:0000259" key="2">
    <source>
        <dbReference type="SMART" id="SM00858"/>
    </source>
</evidence>
<keyword evidence="3" id="KW-0282">Flagellum</keyword>